<dbReference type="GO" id="GO:0000166">
    <property type="term" value="F:nucleotide binding"/>
    <property type="evidence" value="ECO:0007669"/>
    <property type="project" value="UniProtKB-KW"/>
</dbReference>
<evidence type="ECO:0000313" key="4">
    <source>
        <dbReference type="EMBL" id="CAA7602816.1"/>
    </source>
</evidence>
<dbReference type="InterPro" id="IPR013407">
    <property type="entry name" value="CRISPR-assoc_prot_Cmr2"/>
</dbReference>
<dbReference type="EMBL" id="LR746496">
    <property type="protein sequence ID" value="CAA7602816.1"/>
    <property type="molecule type" value="Genomic_DNA"/>
</dbReference>
<evidence type="ECO:0000256" key="2">
    <source>
        <dbReference type="ARBA" id="ARBA00023118"/>
    </source>
</evidence>
<dbReference type="Proteomes" id="UP000836597">
    <property type="component" value="Chromosome"/>
</dbReference>
<protein>
    <submittedName>
        <fullName evidence="4">CRISPR-associated protein Cas10/Cmr2, subtype III-B</fullName>
    </submittedName>
    <submittedName>
        <fullName evidence="5">CRISPR-associated protein, Cmr2</fullName>
    </submittedName>
</protein>
<feature type="domain" description="GGDEF" evidence="3">
    <location>
        <begin position="314"/>
        <end position="456"/>
    </location>
</feature>
<proteinExistence type="predicted"/>
<dbReference type="NCBIfam" id="TIGR02577">
    <property type="entry name" value="cas_TM1794_Cmr2"/>
    <property type="match status" value="1"/>
</dbReference>
<evidence type="ECO:0000313" key="6">
    <source>
        <dbReference type="Proteomes" id="UP001071230"/>
    </source>
</evidence>
<keyword evidence="2" id="KW-0051">Antiviral defense</keyword>
<dbReference type="Proteomes" id="UP001071230">
    <property type="component" value="Unassembled WGS sequence"/>
</dbReference>
<reference evidence="5" key="1">
    <citation type="submission" date="2014-11" db="EMBL/GenBank/DDBJ databases">
        <authorList>
            <person name="Hornung B.V."/>
        </authorList>
    </citation>
    <scope>NUCLEOTIDE SEQUENCE</scope>
    <source>
        <strain evidence="5">INE</strain>
    </source>
</reference>
<evidence type="ECO:0000259" key="3">
    <source>
        <dbReference type="PROSITE" id="PS50887"/>
    </source>
</evidence>
<dbReference type="InterPro" id="IPR054767">
    <property type="entry name" value="Cas10-Cmr2_palm2"/>
</dbReference>
<dbReference type="RefSeq" id="WP_240986131.1">
    <property type="nucleotide sequence ID" value="NZ_CDGJ01000009.1"/>
</dbReference>
<dbReference type="AlphaFoldDB" id="A0A8S0XCT3"/>
<dbReference type="Gene3D" id="3.30.70.2220">
    <property type="entry name" value="CRISPR-Cas system, Cmr2 subunit, D1 domain, cysteine cluster"/>
    <property type="match status" value="1"/>
</dbReference>
<name>A0A8S0XCT3_9FIRM</name>
<evidence type="ECO:0000256" key="1">
    <source>
        <dbReference type="ARBA" id="ARBA00022741"/>
    </source>
</evidence>
<organism evidence="4">
    <name type="scientific">Acididesulfobacillus acetoxydans</name>
    <dbReference type="NCBI Taxonomy" id="1561005"/>
    <lineage>
        <taxon>Bacteria</taxon>
        <taxon>Bacillati</taxon>
        <taxon>Bacillota</taxon>
        <taxon>Clostridia</taxon>
        <taxon>Eubacteriales</taxon>
        <taxon>Peptococcaceae</taxon>
        <taxon>Acididesulfobacillus</taxon>
    </lineage>
</organism>
<dbReference type="EMBL" id="CDGJ01000009">
    <property type="protein sequence ID" value="CEJ06013.1"/>
    <property type="molecule type" value="Genomic_DNA"/>
</dbReference>
<gene>
    <name evidence="5" type="ORF">DEACI_0433</name>
    <name evidence="4" type="ORF">DEACI_3495</name>
</gene>
<accession>A0A8S0XCT3</accession>
<sequence length="592" mass="67027">MKEYLFLFTVTPVQLFIAQARKTQDLCAGSALLSHFCRRCLHTVQERYQGQIVFPLPEMEFLPNRFLAVLEGEDDESMREIGERLEEDLRSEVRRIAEVILDTLNLPEPGGVRQQTEDYFRFFWAFSSLECGYEKAYRSVERLLGQAKSVRPFKQSSSEPGRKCSLTGEQTALFYRSKGRPPAYLSKSALKLPSHVPAKYMAEGEALGAVGFIKRCAELYLRDQASGAERGNSFPSTCRIALSDAYARLADKDAALAEQVEKDFDDELVFYFKEIGAYPQGKMPSPPSPVAANDWAAAWGVYTGLKRYEIRFSPYYAILVFDGDSMGKWLSGQRLTPGVSLRDFHRELSLALSQFARRAARDILVNSRGVTVYAGGDDFLGLVNLSSLMEILKALRSEFDRLDFSAYSPDKLTFSAGVAIAHYKTPLGIALNWARRMEKEAKEPESGKDALGLAVVKHSGETVKTVGPWRSGDETWLTDDIQVILKNLDEDFSDSFITIFGREFRPLSQEQDDPKNTSGHLDEMVRSELRRLLLRSYSGAEQDKRTRSDLLWNVLSRDYIRLKRLDSFLDFLEVVRFLSREAVPRVIKNQGA</sequence>
<dbReference type="KEGG" id="aacx:DEACI_3495"/>
<dbReference type="Pfam" id="PF12469">
    <property type="entry name" value="Cmr2_N"/>
    <property type="match status" value="1"/>
</dbReference>
<reference evidence="4" key="2">
    <citation type="submission" date="2020-01" db="EMBL/GenBank/DDBJ databases">
        <authorList>
            <person name="Hornung B."/>
        </authorList>
    </citation>
    <scope>NUCLEOTIDE SEQUENCE</scope>
    <source>
        <strain evidence="4">PacBioINE</strain>
    </source>
</reference>
<evidence type="ECO:0000313" key="5">
    <source>
        <dbReference type="EMBL" id="CEJ06013.1"/>
    </source>
</evidence>
<keyword evidence="1" id="KW-0547">Nucleotide-binding</keyword>
<dbReference type="InterPro" id="IPR038242">
    <property type="entry name" value="Cmr2_N"/>
</dbReference>
<dbReference type="InterPro" id="IPR000160">
    <property type="entry name" value="GGDEF_dom"/>
</dbReference>
<dbReference type="Pfam" id="PF22335">
    <property type="entry name" value="Cas10-Cmr2_palm2"/>
    <property type="match status" value="1"/>
</dbReference>
<keyword evidence="6" id="KW-1185">Reference proteome</keyword>
<dbReference type="GO" id="GO:0051607">
    <property type="term" value="P:defense response to virus"/>
    <property type="evidence" value="ECO:0007669"/>
    <property type="project" value="UniProtKB-KW"/>
</dbReference>
<dbReference type="PROSITE" id="PS50887">
    <property type="entry name" value="GGDEF"/>
    <property type="match status" value="1"/>
</dbReference>
<dbReference type="InterPro" id="IPR043128">
    <property type="entry name" value="Rev_trsase/Diguanyl_cyclase"/>
</dbReference>
<dbReference type="InterPro" id="IPR024615">
    <property type="entry name" value="CRISPR-assoc_Cmr2_N"/>
</dbReference>
<dbReference type="Gene3D" id="3.30.70.270">
    <property type="match status" value="1"/>
</dbReference>